<dbReference type="EMBL" id="AONQ01000061">
    <property type="protein sequence ID" value="EME68549.1"/>
    <property type="molecule type" value="Genomic_DNA"/>
</dbReference>
<keyword evidence="8 10" id="KW-0186">Copper</keyword>
<dbReference type="eggNOG" id="COG3175">
    <property type="taxonomic scope" value="Bacteria"/>
</dbReference>
<dbReference type="Gene3D" id="2.60.370.10">
    <property type="entry name" value="Ctag/Cox11"/>
    <property type="match status" value="1"/>
</dbReference>
<comment type="similarity">
    <text evidence="3 10">Belongs to the COX11/CtaG family.</text>
</comment>
<comment type="function">
    <text evidence="1 10">Exerts its effect at some terminal stage of cytochrome c oxidase synthesis, probably by being involved in the insertion of the copper B into subunit I.</text>
</comment>
<dbReference type="FunFam" id="2.60.370.10:FF:000001">
    <property type="entry name" value="COX11 cytochrome c oxidase assembly homolog"/>
    <property type="match status" value="1"/>
</dbReference>
<evidence type="ECO:0000256" key="9">
    <source>
        <dbReference type="ARBA" id="ARBA00023136"/>
    </source>
</evidence>
<evidence type="ECO:0000256" key="4">
    <source>
        <dbReference type="ARBA" id="ARBA00015384"/>
    </source>
</evidence>
<protein>
    <recommendedName>
        <fullName evidence="4 10">Cytochrome c oxidase assembly protein CtaG</fullName>
    </recommendedName>
</protein>
<dbReference type="GO" id="GO:0005886">
    <property type="term" value="C:plasma membrane"/>
    <property type="evidence" value="ECO:0007669"/>
    <property type="project" value="UniProtKB-SubCell"/>
</dbReference>
<dbReference type="GO" id="GO:0008535">
    <property type="term" value="P:respiratory chain complex IV assembly"/>
    <property type="evidence" value="ECO:0007669"/>
    <property type="project" value="UniProtKB-UniRule"/>
</dbReference>
<keyword evidence="10" id="KW-0997">Cell inner membrane</keyword>
<evidence type="ECO:0000256" key="2">
    <source>
        <dbReference type="ARBA" id="ARBA00004382"/>
    </source>
</evidence>
<evidence type="ECO:0000256" key="5">
    <source>
        <dbReference type="ARBA" id="ARBA00022692"/>
    </source>
</evidence>
<evidence type="ECO:0000256" key="3">
    <source>
        <dbReference type="ARBA" id="ARBA00009620"/>
    </source>
</evidence>
<dbReference type="OrthoDB" id="9804841at2"/>
<organism evidence="11 12">
    <name type="scientific">Paramagnetospirillum caucaseum</name>
    <dbReference type="NCBI Taxonomy" id="1244869"/>
    <lineage>
        <taxon>Bacteria</taxon>
        <taxon>Pseudomonadati</taxon>
        <taxon>Pseudomonadota</taxon>
        <taxon>Alphaproteobacteria</taxon>
        <taxon>Rhodospirillales</taxon>
        <taxon>Magnetospirillaceae</taxon>
        <taxon>Paramagnetospirillum</taxon>
    </lineage>
</organism>
<evidence type="ECO:0000256" key="6">
    <source>
        <dbReference type="ARBA" id="ARBA00022968"/>
    </source>
</evidence>
<keyword evidence="5 10" id="KW-0812">Transmembrane</keyword>
<dbReference type="InterPro" id="IPR023471">
    <property type="entry name" value="CtaG/Cox11_dom_sf"/>
</dbReference>
<comment type="subcellular location">
    <subcellularLocation>
        <location evidence="2 10">Cell inner membrane</location>
        <topology evidence="2 10">Single-pass type II membrane protein</topology>
        <orientation evidence="2 10">Periplasmic side</orientation>
    </subcellularLocation>
</comment>
<dbReference type="AlphaFoldDB" id="M3A7V0"/>
<sequence length="188" mass="19972">MSPRRRTGATLAGLVVIIAAMMGLVIGSVPLYRAFCQAVGIGGPPRQVAADSSAPSAKMVTVRFDASVAKGLQWRFAPQIREMKVRLGEDNLAVFTATNLSDRPVTGNAVFNATPDKIGKYVAKIQCFCFTEQTLQPGQSVDMVVSFVVDPAMAADPHTGEVGTITLSYTFFNTSAPVANATDERGRS</sequence>
<name>M3A7V0_9PROT</name>
<dbReference type="STRING" id="1244869.H261_17898"/>
<dbReference type="PANTHER" id="PTHR21320">
    <property type="entry name" value="CYTOCHROME C OXIDASE ASSEMBLY PROTEIN COX11-RELATED"/>
    <property type="match status" value="1"/>
</dbReference>
<dbReference type="InterPro" id="IPR007533">
    <property type="entry name" value="Cyt_c_oxidase_assmbl_CtaG"/>
</dbReference>
<dbReference type="PATRIC" id="fig|1244869.3.peg.3580"/>
<dbReference type="PANTHER" id="PTHR21320:SF3">
    <property type="entry name" value="CYTOCHROME C OXIDASE ASSEMBLY PROTEIN COX11, MITOCHONDRIAL-RELATED"/>
    <property type="match status" value="1"/>
</dbReference>
<dbReference type="PIRSF" id="PIRSF005413">
    <property type="entry name" value="COX11"/>
    <property type="match status" value="1"/>
</dbReference>
<dbReference type="HAMAP" id="MF_00155">
    <property type="entry name" value="CtaG"/>
    <property type="match status" value="1"/>
</dbReference>
<reference evidence="11 12" key="1">
    <citation type="journal article" date="2014" name="Genome Announc.">
        <title>Draft Genome Sequence of Magnetospirillum sp. Strain SO-1, a Freshwater Magnetotactic Bacterium Isolated from the Ol'khovka River, Russia.</title>
        <authorList>
            <person name="Grouzdev D.S."/>
            <person name="Dziuba M.V."/>
            <person name="Sukhacheva M.S."/>
            <person name="Mardanov A.V."/>
            <person name="Beletskiy A.V."/>
            <person name="Kuznetsov B.B."/>
            <person name="Skryabin K.G."/>
        </authorList>
    </citation>
    <scope>NUCLEOTIDE SEQUENCE [LARGE SCALE GENOMIC DNA]</scope>
    <source>
        <strain evidence="11 12">SO-1</strain>
    </source>
</reference>
<dbReference type="SUPFAM" id="SSF110111">
    <property type="entry name" value="Ctag/Cox11"/>
    <property type="match status" value="1"/>
</dbReference>
<keyword evidence="9 10" id="KW-0472">Membrane</keyword>
<evidence type="ECO:0000256" key="8">
    <source>
        <dbReference type="ARBA" id="ARBA00023008"/>
    </source>
</evidence>
<dbReference type="RefSeq" id="WP_008620228.1">
    <property type="nucleotide sequence ID" value="NZ_AONQ01000061.1"/>
</dbReference>
<gene>
    <name evidence="10" type="primary">ctaG</name>
    <name evidence="11" type="ORF">H261_17898</name>
</gene>
<keyword evidence="7 10" id="KW-1133">Transmembrane helix</keyword>
<dbReference type="NCBIfam" id="NF003465">
    <property type="entry name" value="PRK05089.1"/>
    <property type="match status" value="1"/>
</dbReference>
<evidence type="ECO:0000256" key="1">
    <source>
        <dbReference type="ARBA" id="ARBA00004007"/>
    </source>
</evidence>
<evidence type="ECO:0000313" key="12">
    <source>
        <dbReference type="Proteomes" id="UP000011744"/>
    </source>
</evidence>
<keyword evidence="6 10" id="KW-0735">Signal-anchor</keyword>
<evidence type="ECO:0000313" key="11">
    <source>
        <dbReference type="EMBL" id="EME68549.1"/>
    </source>
</evidence>
<dbReference type="Proteomes" id="UP000011744">
    <property type="component" value="Unassembled WGS sequence"/>
</dbReference>
<evidence type="ECO:0000256" key="7">
    <source>
        <dbReference type="ARBA" id="ARBA00022989"/>
    </source>
</evidence>
<feature type="topological domain" description="Cytoplasmic" evidence="10">
    <location>
        <begin position="1"/>
        <end position="6"/>
    </location>
</feature>
<keyword evidence="10" id="KW-1003">Cell membrane</keyword>
<keyword evidence="12" id="KW-1185">Reference proteome</keyword>
<proteinExistence type="inferred from homology"/>
<feature type="topological domain" description="Periplasmic" evidence="10">
    <location>
        <begin position="29"/>
        <end position="188"/>
    </location>
</feature>
<comment type="caution">
    <text evidence="11">The sequence shown here is derived from an EMBL/GenBank/DDBJ whole genome shotgun (WGS) entry which is preliminary data.</text>
</comment>
<accession>M3A7V0</accession>
<dbReference type="Pfam" id="PF04442">
    <property type="entry name" value="CtaG_Cox11"/>
    <property type="match status" value="1"/>
</dbReference>
<dbReference type="GO" id="GO:0005507">
    <property type="term" value="F:copper ion binding"/>
    <property type="evidence" value="ECO:0007669"/>
    <property type="project" value="InterPro"/>
</dbReference>
<evidence type="ECO:0000256" key="10">
    <source>
        <dbReference type="HAMAP-Rule" id="MF_00155"/>
    </source>
</evidence>